<evidence type="ECO:0000313" key="5">
    <source>
        <dbReference type="Proteomes" id="UP000322873"/>
    </source>
</evidence>
<dbReference type="InterPro" id="IPR041677">
    <property type="entry name" value="DNA2/NAM7_AAA_11"/>
</dbReference>
<dbReference type="GO" id="GO:0031380">
    <property type="term" value="C:nuclear RNA-directed RNA polymerase complex"/>
    <property type="evidence" value="ECO:0007669"/>
    <property type="project" value="TreeGrafter"/>
</dbReference>
<dbReference type="VEuPathDB" id="FungiDB:MFRU_018g01120"/>
<name>A0A5M9K7U8_MONFR</name>
<protein>
    <recommendedName>
        <fullName evidence="6">DNA2/NAM7 helicase-like C-terminal domain-containing protein</fullName>
    </recommendedName>
</protein>
<organism evidence="4 5">
    <name type="scientific">Monilinia fructicola</name>
    <name type="common">Brown rot fungus</name>
    <name type="synonym">Ciboria fructicola</name>
    <dbReference type="NCBI Taxonomy" id="38448"/>
    <lineage>
        <taxon>Eukaryota</taxon>
        <taxon>Fungi</taxon>
        <taxon>Dikarya</taxon>
        <taxon>Ascomycota</taxon>
        <taxon>Pezizomycotina</taxon>
        <taxon>Leotiomycetes</taxon>
        <taxon>Helotiales</taxon>
        <taxon>Sclerotiniaceae</taxon>
        <taxon>Monilinia</taxon>
    </lineage>
</organism>
<keyword evidence="5" id="KW-1185">Reference proteome</keyword>
<evidence type="ECO:0000313" key="4">
    <source>
        <dbReference type="EMBL" id="KAA8576957.1"/>
    </source>
</evidence>
<keyword evidence="1" id="KW-0378">Hydrolase</keyword>
<comment type="caution">
    <text evidence="4">The sequence shown here is derived from an EMBL/GenBank/DDBJ whole genome shotgun (WGS) entry which is preliminary data.</text>
</comment>
<dbReference type="InterPro" id="IPR047187">
    <property type="entry name" value="SF1_C_Upf1"/>
</dbReference>
<dbReference type="EMBL" id="VICG01000001">
    <property type="protein sequence ID" value="KAA8576957.1"/>
    <property type="molecule type" value="Genomic_DNA"/>
</dbReference>
<keyword evidence="1" id="KW-0547">Nucleotide-binding</keyword>
<evidence type="ECO:0000259" key="2">
    <source>
        <dbReference type="Pfam" id="PF13086"/>
    </source>
</evidence>
<keyword evidence="1" id="KW-0067">ATP-binding</keyword>
<dbReference type="Gene3D" id="3.40.50.300">
    <property type="entry name" value="P-loop containing nucleotide triphosphate hydrolases"/>
    <property type="match status" value="2"/>
</dbReference>
<feature type="domain" description="DNA2/NAM7 helicase-like C-terminal" evidence="3">
    <location>
        <begin position="357"/>
        <end position="551"/>
    </location>
</feature>
<evidence type="ECO:0000256" key="1">
    <source>
        <dbReference type="ARBA" id="ARBA00022806"/>
    </source>
</evidence>
<dbReference type="Pfam" id="PF13087">
    <property type="entry name" value="AAA_12"/>
    <property type="match status" value="1"/>
</dbReference>
<dbReference type="PANTHER" id="PTHR10887:SF445">
    <property type="entry name" value="NFX1-TYPE ZINC FINGER-CONTAINING PROTEIN 1"/>
    <property type="match status" value="1"/>
</dbReference>
<dbReference type="InterPro" id="IPR027417">
    <property type="entry name" value="P-loop_NTPase"/>
</dbReference>
<evidence type="ECO:0000259" key="3">
    <source>
        <dbReference type="Pfam" id="PF13087"/>
    </source>
</evidence>
<dbReference type="GO" id="GO:0004386">
    <property type="term" value="F:helicase activity"/>
    <property type="evidence" value="ECO:0007669"/>
    <property type="project" value="InterPro"/>
</dbReference>
<reference evidence="4 5" key="1">
    <citation type="submission" date="2019-06" db="EMBL/GenBank/DDBJ databases">
        <title>Genome Sequence of the Brown Rot Fungal Pathogen Monilinia fructicola.</title>
        <authorList>
            <person name="De Miccolis Angelini R.M."/>
            <person name="Landi L."/>
            <person name="Abate D."/>
            <person name="Pollastro S."/>
            <person name="Romanazzi G."/>
            <person name="Faretra F."/>
        </authorList>
    </citation>
    <scope>NUCLEOTIDE SEQUENCE [LARGE SCALE GENOMIC DNA]</scope>
    <source>
        <strain evidence="4 5">Mfrc123</strain>
    </source>
</reference>
<dbReference type="SUPFAM" id="SSF52540">
    <property type="entry name" value="P-loop containing nucleoside triphosphate hydrolases"/>
    <property type="match status" value="1"/>
</dbReference>
<dbReference type="Proteomes" id="UP000322873">
    <property type="component" value="Unassembled WGS sequence"/>
</dbReference>
<feature type="domain" description="DNA2/NAM7 helicase helicase" evidence="2">
    <location>
        <begin position="247"/>
        <end position="340"/>
    </location>
</feature>
<proteinExistence type="predicted"/>
<accession>A0A5M9K7U8</accession>
<dbReference type="InterPro" id="IPR045055">
    <property type="entry name" value="DNA2/NAM7-like"/>
</dbReference>
<dbReference type="PANTHER" id="PTHR10887">
    <property type="entry name" value="DNA2/NAM7 HELICASE FAMILY"/>
    <property type="match status" value="1"/>
</dbReference>
<dbReference type="InterPro" id="IPR041679">
    <property type="entry name" value="DNA2/NAM7-like_C"/>
</dbReference>
<gene>
    <name evidence="4" type="ORF">EYC84_006985</name>
</gene>
<evidence type="ECO:0008006" key="6">
    <source>
        <dbReference type="Google" id="ProtNLM"/>
    </source>
</evidence>
<dbReference type="GO" id="GO:0031048">
    <property type="term" value="P:regulatory ncRNA-mediated heterochromatin formation"/>
    <property type="evidence" value="ECO:0007669"/>
    <property type="project" value="TreeGrafter"/>
</dbReference>
<dbReference type="AlphaFoldDB" id="A0A5M9K7U8"/>
<dbReference type="CDD" id="cd18808">
    <property type="entry name" value="SF1_C_Upf1"/>
    <property type="match status" value="1"/>
</dbReference>
<keyword evidence="1" id="KW-0347">Helicase</keyword>
<dbReference type="Pfam" id="PF13086">
    <property type="entry name" value="AAA_11"/>
    <property type="match status" value="1"/>
</dbReference>
<sequence>MTKLATHSQQDFESLMLSSSLATEGVLIELPGVILATFTPILENLQYMQRISLLPFRQWILPDRRGLGDLAAMDIPPPLYARGSRFTYSLSSILNDGTGKDLLIQTSDTKVNDAALDEIERRTELDRGQSEALLAALLREFCHIQGPPGTGKSFLGVKIVKVLLACRAAKLGPIIIVCYTTRLESFTIGDNYAALRKEHKSIEEILRHLDGLDDYPSWNADIHAVHGDEKLRIAKFLADAVHKDLIDDLFESNECTENFHRTIQNVYSDIDRRVLQRADIIGVTTTGLATKISTLRHVNAKVIICEEAGEVLKSHMLSALLPTVEHFISIGDHEQLRPSINNHNLSLESHSGAPYQLDRSQFERLSVGDPGRFSLPVAQLNIQRRMRPGISRFIKKIYPRLIDHDVTKALPNVVGMRENTFWLDHDNLQDNVKGDDINKKSHSNAWEVEMTAALVRHIVRQGAYSSSDIAVLTPYSGQLQKLRLHMRKEFEISLSDRDEEKTLQKKNLSELLRIATVDNVQGEGAKVVIVSLVRSNQENNVGFLKTTNRINKQSHARLKSRNMSPIVDIKLQLHALGMSNRLSSAVPRSVVCSYHVDTRVVQPVGNAIKRKEALWLPSIDCAVNDAAAHSELAVTIARGHAIQEKTAGCAYHAVKFNVGTLDAH</sequence>